<dbReference type="PANTHER" id="PTHR31849:SF1">
    <property type="entry name" value="CYSTEINE-RICH DPF MOTIF DOMAIN-CONTAINING PROTEIN 1"/>
    <property type="match status" value="1"/>
</dbReference>
<protein>
    <recommendedName>
        <fullName evidence="2">Cysteine-rich DPF motif domain-containing protein 1</fullName>
    </recommendedName>
</protein>
<sequence>MKGIQSCLFATPTTVAPPGSSVHGNSLGKNTGVGYHALLQGTLPNPGIEPRFPASRAQSSRSESPLKPSGRRKGSPPRSPAPPHPPRRRPGHAVAGAGAGPRTRPGLGLAAAEAAEMACETERTPLGVFKCQLCALTAPYSYQGRQPPDSQSVVLLEESYVMRDPFTPDKGRFLVVGSRNAVYSTPRDFASPVSRTTWMLSLRKFSKTWRKEKSPSRGLPASAVLNHECSRVPGPQRCSPRACGHAGFRGPGQRRGRDGATVPAFFLGHWEPCLQPGGAGVCLQQHQGQEPAETAPTGRPQTPALRDRSPPPAQPPP</sequence>
<reference evidence="5" key="2">
    <citation type="submission" date="2025-08" db="UniProtKB">
        <authorList>
            <consortium name="Ensembl"/>
        </authorList>
    </citation>
    <scope>IDENTIFICATION</scope>
    <source>
        <strain evidence="5">Hereford</strain>
    </source>
</reference>
<feature type="region of interest" description="Disordered" evidence="3">
    <location>
        <begin position="231"/>
        <end position="260"/>
    </location>
</feature>
<evidence type="ECO:0000313" key="6">
    <source>
        <dbReference type="Proteomes" id="UP000009136"/>
    </source>
</evidence>
<dbReference type="InterPro" id="IPR042426">
    <property type="entry name" value="CDPF1"/>
</dbReference>
<evidence type="ECO:0000313" key="5">
    <source>
        <dbReference type="Ensembl" id="ENSBTAP00000084908.1"/>
    </source>
</evidence>
<feature type="compositionally biased region" description="Low complexity" evidence="3">
    <location>
        <begin position="92"/>
        <end position="108"/>
    </location>
</feature>
<dbReference type="PANTHER" id="PTHR31849">
    <property type="entry name" value="CYSTEINE-RICH PDF MOTIF DOMAIN-CONTAINING PROTEIN 1"/>
    <property type="match status" value="1"/>
</dbReference>
<feature type="region of interest" description="Disordered" evidence="3">
    <location>
        <begin position="280"/>
        <end position="317"/>
    </location>
</feature>
<dbReference type="InterPro" id="IPR018785">
    <property type="entry name" value="CDPF1_dom"/>
</dbReference>
<organism evidence="5 6">
    <name type="scientific">Bos taurus</name>
    <name type="common">Bovine</name>
    <dbReference type="NCBI Taxonomy" id="9913"/>
    <lineage>
        <taxon>Eukaryota</taxon>
        <taxon>Metazoa</taxon>
        <taxon>Chordata</taxon>
        <taxon>Craniata</taxon>
        <taxon>Vertebrata</taxon>
        <taxon>Euteleostomi</taxon>
        <taxon>Mammalia</taxon>
        <taxon>Eutheria</taxon>
        <taxon>Laurasiatheria</taxon>
        <taxon>Artiodactyla</taxon>
        <taxon>Ruminantia</taxon>
        <taxon>Pecora</taxon>
        <taxon>Bovidae</taxon>
        <taxon>Bovinae</taxon>
        <taxon>Bos</taxon>
    </lineage>
</organism>
<accession>A0AAA9SLU4</accession>
<dbReference type="Ensembl" id="ENSBTAT00000090286.1">
    <property type="protein sequence ID" value="ENSBTAP00000084908.1"/>
    <property type="gene ID" value="ENSBTAG00000008065.4"/>
</dbReference>
<keyword evidence="6" id="KW-1185">Reference proteome</keyword>
<gene>
    <name evidence="5" type="primary">CDPF1</name>
</gene>
<dbReference type="PRINTS" id="PR01995">
    <property type="entry name" value="UPF0595"/>
</dbReference>
<dbReference type="Pfam" id="PF10170">
    <property type="entry name" value="C6_DPF"/>
    <property type="match status" value="1"/>
</dbReference>
<dbReference type="Proteomes" id="UP000009136">
    <property type="component" value="Chromosome 5"/>
</dbReference>
<reference evidence="5" key="3">
    <citation type="submission" date="2025-09" db="UniProtKB">
        <authorList>
            <consortium name="Ensembl"/>
        </authorList>
    </citation>
    <scope>IDENTIFICATION</scope>
    <source>
        <strain evidence="5">Hereford</strain>
    </source>
</reference>
<comment type="similarity">
    <text evidence="1">Belongs to the CDPF1 family.</text>
</comment>
<evidence type="ECO:0000256" key="2">
    <source>
        <dbReference type="ARBA" id="ARBA00014801"/>
    </source>
</evidence>
<feature type="region of interest" description="Disordered" evidence="3">
    <location>
        <begin position="1"/>
        <end position="108"/>
    </location>
</feature>
<name>A0AAA9SLU4_BOVIN</name>
<reference evidence="5" key="1">
    <citation type="submission" date="2018-03" db="EMBL/GenBank/DDBJ databases">
        <title>ARS-UCD1.2.</title>
        <authorList>
            <person name="Rosen B.D."/>
            <person name="Bickhart D.M."/>
            <person name="Koren S."/>
            <person name="Schnabel R.D."/>
            <person name="Hall R."/>
            <person name="Zimin A."/>
            <person name="Dreischer C."/>
            <person name="Schultheiss S."/>
            <person name="Schroeder S.G."/>
            <person name="Elsik C.G."/>
            <person name="Couldrey C."/>
            <person name="Liu G.E."/>
            <person name="Van Tassell C.P."/>
            <person name="Phillippy A.M."/>
            <person name="Smith T.P.L."/>
            <person name="Medrano J.F."/>
        </authorList>
    </citation>
    <scope>NUCLEOTIDE SEQUENCE [LARGE SCALE GENOMIC DNA]</scope>
    <source>
        <strain evidence="5">Hereford</strain>
    </source>
</reference>
<evidence type="ECO:0000259" key="4">
    <source>
        <dbReference type="Pfam" id="PF10170"/>
    </source>
</evidence>
<evidence type="ECO:0000256" key="1">
    <source>
        <dbReference type="ARBA" id="ARBA00007917"/>
    </source>
</evidence>
<evidence type="ECO:0000256" key="3">
    <source>
        <dbReference type="SAM" id="MobiDB-lite"/>
    </source>
</evidence>
<dbReference type="AlphaFoldDB" id="A0AAA9SLU4"/>
<proteinExistence type="inferred from homology"/>
<feature type="domain" description="Cysteine-rich DPF motif" evidence="4">
    <location>
        <begin position="129"/>
        <end position="181"/>
    </location>
</feature>
<dbReference type="GeneTree" id="ENSGT00390000007925"/>